<proteinExistence type="predicted"/>
<reference evidence="1" key="1">
    <citation type="submission" date="2019-04" db="EMBL/GenBank/DDBJ databases">
        <authorList>
            <person name="Brambilla D."/>
        </authorList>
    </citation>
    <scope>NUCLEOTIDE SEQUENCE</scope>
    <source>
        <strain evidence="1">BAL1</strain>
    </source>
</reference>
<name>A0A486XGK8_9GAMM</name>
<gene>
    <name evidence="1" type="ORF">BAL341_088</name>
</gene>
<evidence type="ECO:0000313" key="1">
    <source>
        <dbReference type="EMBL" id="VHO00104.1"/>
    </source>
</evidence>
<organism evidence="1">
    <name type="scientific">Rheinheimera sp. BAL341</name>
    <dbReference type="NCBI Taxonomy" id="1708203"/>
    <lineage>
        <taxon>Bacteria</taxon>
        <taxon>Pseudomonadati</taxon>
        <taxon>Pseudomonadota</taxon>
        <taxon>Gammaproteobacteria</taxon>
        <taxon>Chromatiales</taxon>
        <taxon>Chromatiaceae</taxon>
        <taxon>Rheinheimera</taxon>
    </lineage>
</organism>
<dbReference type="EMBL" id="CAAJGR010000002">
    <property type="protein sequence ID" value="VHO00104.1"/>
    <property type="molecule type" value="Genomic_DNA"/>
</dbReference>
<sequence length="38" mass="4497">MTSHAKLDRKERLADINVNKMKSYLFCTLKVIKVQIFN</sequence>
<accession>A0A486XGK8</accession>
<dbReference type="AlphaFoldDB" id="A0A486XGK8"/>
<protein>
    <submittedName>
        <fullName evidence="1">Uncharacterized protein</fullName>
    </submittedName>
</protein>